<accession>A0AAV3PGT8</accession>
<dbReference type="SUPFAM" id="SSF52540">
    <property type="entry name" value="P-loop containing nucleoside triphosphate hydrolases"/>
    <property type="match status" value="1"/>
</dbReference>
<evidence type="ECO:0000256" key="1">
    <source>
        <dbReference type="ARBA" id="ARBA00008535"/>
    </source>
</evidence>
<dbReference type="Pfam" id="PF04548">
    <property type="entry name" value="AIG1"/>
    <property type="match status" value="1"/>
</dbReference>
<dbReference type="InterPro" id="IPR045058">
    <property type="entry name" value="GIMA/IAN/Toc"/>
</dbReference>
<sequence length="342" mass="38825">MGGSMIDDDWELASAYNQARTMVIVGHTGNGKSATGNSIIGRKVFKSSRSMKGVTSTCEMQRTVLNDGLILNVIDTPGLFDLSYEPEVSRRELVTCINMAKDGIHAVLIAISIGVRFSKEELAALQSLQDFFGSGINNYIIVVFTNGDVLEDEESLDDFLRDQSPDDLKEFLQLCEYRYVLFDNKTKDEQKKEHQLQQLLMLVDMVVSRNNGKPYSNELFIELKKGATILRDQTSENSLKGFSEEQISEMTEKMKISYDEHLSRINEMVDTKLKEAISRLEQQLAEEHAARLKAETNAQDAVQEAYKRSDQEIRKLREKLESAQRETEELRKCAENRGCNIL</sequence>
<dbReference type="CDD" id="cd01852">
    <property type="entry name" value="AIG1"/>
    <property type="match status" value="1"/>
</dbReference>
<dbReference type="AlphaFoldDB" id="A0AAV3PGT8"/>
<feature type="coiled-coil region" evidence="4">
    <location>
        <begin position="277"/>
        <end position="337"/>
    </location>
</feature>
<organism evidence="6 7">
    <name type="scientific">Lithospermum erythrorhizon</name>
    <name type="common">Purple gromwell</name>
    <name type="synonym">Lithospermum officinale var. erythrorhizon</name>
    <dbReference type="NCBI Taxonomy" id="34254"/>
    <lineage>
        <taxon>Eukaryota</taxon>
        <taxon>Viridiplantae</taxon>
        <taxon>Streptophyta</taxon>
        <taxon>Embryophyta</taxon>
        <taxon>Tracheophyta</taxon>
        <taxon>Spermatophyta</taxon>
        <taxon>Magnoliopsida</taxon>
        <taxon>eudicotyledons</taxon>
        <taxon>Gunneridae</taxon>
        <taxon>Pentapetalae</taxon>
        <taxon>asterids</taxon>
        <taxon>lamiids</taxon>
        <taxon>Boraginales</taxon>
        <taxon>Boraginaceae</taxon>
        <taxon>Boraginoideae</taxon>
        <taxon>Lithospermeae</taxon>
        <taxon>Lithospermum</taxon>
    </lineage>
</organism>
<dbReference type="PROSITE" id="PS51720">
    <property type="entry name" value="G_AIG1"/>
    <property type="match status" value="1"/>
</dbReference>
<keyword evidence="2" id="KW-0547">Nucleotide-binding</keyword>
<protein>
    <submittedName>
        <fullName evidence="6">Small GTPase</fullName>
    </submittedName>
</protein>
<name>A0AAV3PGT8_LITER</name>
<evidence type="ECO:0000256" key="3">
    <source>
        <dbReference type="ARBA" id="ARBA00023134"/>
    </source>
</evidence>
<dbReference type="FunFam" id="3.40.50.300:FF:000840">
    <property type="entry name" value="Immune-associated nucleotide-binding protein 9"/>
    <property type="match status" value="1"/>
</dbReference>
<evidence type="ECO:0000259" key="5">
    <source>
        <dbReference type="PROSITE" id="PS51720"/>
    </source>
</evidence>
<feature type="domain" description="AIG1-type G" evidence="5">
    <location>
        <begin position="17"/>
        <end position="224"/>
    </location>
</feature>
<evidence type="ECO:0000313" key="6">
    <source>
        <dbReference type="EMBL" id="GAA0150496.1"/>
    </source>
</evidence>
<dbReference type="InterPro" id="IPR027417">
    <property type="entry name" value="P-loop_NTPase"/>
</dbReference>
<evidence type="ECO:0000256" key="4">
    <source>
        <dbReference type="SAM" id="Coils"/>
    </source>
</evidence>
<dbReference type="PANTHER" id="PTHR10903:SF184">
    <property type="entry name" value="GTP-BINDING PROTEIN A"/>
    <property type="match status" value="1"/>
</dbReference>
<proteinExistence type="inferred from homology"/>
<dbReference type="InterPro" id="IPR006703">
    <property type="entry name" value="G_AIG1"/>
</dbReference>
<keyword evidence="4" id="KW-0175">Coiled coil</keyword>
<keyword evidence="7" id="KW-1185">Reference proteome</keyword>
<dbReference type="Gene3D" id="3.40.50.300">
    <property type="entry name" value="P-loop containing nucleotide triphosphate hydrolases"/>
    <property type="match status" value="1"/>
</dbReference>
<reference evidence="6 7" key="1">
    <citation type="submission" date="2024-01" db="EMBL/GenBank/DDBJ databases">
        <title>The complete chloroplast genome sequence of Lithospermum erythrorhizon: insights into the phylogenetic relationship among Boraginaceae species and the maternal lineages of purple gromwells.</title>
        <authorList>
            <person name="Okada T."/>
            <person name="Watanabe K."/>
        </authorList>
    </citation>
    <scope>NUCLEOTIDE SEQUENCE [LARGE SCALE GENOMIC DNA]</scope>
</reference>
<dbReference type="PANTHER" id="PTHR10903">
    <property type="entry name" value="GTPASE, IMAP FAMILY MEMBER-RELATED"/>
    <property type="match status" value="1"/>
</dbReference>
<comment type="caution">
    <text evidence="6">The sequence shown here is derived from an EMBL/GenBank/DDBJ whole genome shotgun (WGS) entry which is preliminary data.</text>
</comment>
<evidence type="ECO:0000256" key="2">
    <source>
        <dbReference type="ARBA" id="ARBA00022741"/>
    </source>
</evidence>
<evidence type="ECO:0000313" key="7">
    <source>
        <dbReference type="Proteomes" id="UP001454036"/>
    </source>
</evidence>
<dbReference type="Proteomes" id="UP001454036">
    <property type="component" value="Unassembled WGS sequence"/>
</dbReference>
<dbReference type="EMBL" id="BAABME010001603">
    <property type="protein sequence ID" value="GAA0150496.1"/>
    <property type="molecule type" value="Genomic_DNA"/>
</dbReference>
<keyword evidence="3" id="KW-0342">GTP-binding</keyword>
<comment type="similarity">
    <text evidence="1">Belongs to the TRAFAC class TrmE-Era-EngA-EngB-Septin-like GTPase superfamily. AIG1/Toc34/Toc159-like paraseptin GTPase family. IAN subfamily.</text>
</comment>
<gene>
    <name evidence="6" type="ORF">LIER_09425</name>
</gene>
<dbReference type="GO" id="GO:0005525">
    <property type="term" value="F:GTP binding"/>
    <property type="evidence" value="ECO:0007669"/>
    <property type="project" value="UniProtKB-KW"/>
</dbReference>